<dbReference type="AlphaFoldDB" id="A0A081D6J7"/>
<evidence type="ECO:0000313" key="4">
    <source>
        <dbReference type="Proteomes" id="UP000028980"/>
    </source>
</evidence>
<feature type="signal peptide" evidence="2">
    <location>
        <begin position="1"/>
        <end position="19"/>
    </location>
</feature>
<dbReference type="GO" id="GO:0005975">
    <property type="term" value="P:carbohydrate metabolic process"/>
    <property type="evidence" value="ECO:0007669"/>
    <property type="project" value="UniProtKB-ARBA"/>
</dbReference>
<proteinExistence type="predicted"/>
<dbReference type="Proteomes" id="UP000028980">
    <property type="component" value="Unassembled WGS sequence"/>
</dbReference>
<reference evidence="3 4" key="1">
    <citation type="journal article" date="2014" name="Genome Announc.">
        <title>Draft Genome Sequences of Marine Flavobacterium Nonlabens Strains NR17, NR24, NR27, NR32, NR33, and Ara13.</title>
        <authorList>
            <person name="Nakanishi M."/>
            <person name="Meirelles P."/>
            <person name="Suzuki R."/>
            <person name="Takatani N."/>
            <person name="Mino S."/>
            <person name="Suda W."/>
            <person name="Oshima K."/>
            <person name="Hattori M."/>
            <person name="Ohkuma M."/>
            <person name="Hosokawa M."/>
            <person name="Miyashita K."/>
            <person name="Thompson F.L."/>
            <person name="Niwa A."/>
            <person name="Sawabe T."/>
            <person name="Sawabe T."/>
        </authorList>
    </citation>
    <scope>NUCLEOTIDE SEQUENCE [LARGE SCALE GENOMIC DNA]</scope>
    <source>
        <strain evidence="4">JCM19296</strain>
    </source>
</reference>
<accession>A0A081D6J7</accession>
<dbReference type="EMBL" id="BBLG01000001">
    <property type="protein sequence ID" value="GAK74543.1"/>
    <property type="molecule type" value="Genomic_DNA"/>
</dbReference>
<dbReference type="NCBIfam" id="TIGR04183">
    <property type="entry name" value="Por_Secre_tail"/>
    <property type="match status" value="1"/>
</dbReference>
<dbReference type="Pfam" id="PF13385">
    <property type="entry name" value="Laminin_G_3"/>
    <property type="match status" value="1"/>
</dbReference>
<sequence length="399" mass="41980">MKKTLLLSFLFIGSTTLFAQTQNALSFDGTNDFVQTTFAGVAITADRTFEAHIKVSTNAPSNNLCILDYGTGASGSRNTFMVNTNQGLSFFSGGTNGNLSSTTGVITAGQWVHVAFVLSSGTGFLYVNGVQVGTGNLSGVNTPSTGNSVRIGRRVPGGNIYFAGEIDEVRIWNRALSTTEIGANMNTELCPDATGLLGYYQFNEGVAGGTNTSVTTLPNIVAATDGTLTNFALSGTSSNWVAGPSMVTAILDDEVTESNGVLTAQQSGASYRWIRCSDGVVISGETAMTFTPTATGFYAGEITFNGCTQVSECVEVTTLGEESFQLNNLVLSQNPSQFLSFKGAIDQEAVISIYSISGKELLSASLNDSQTIQPTIANGLYMVTVSQNGASKTFKWIKE</sequence>
<dbReference type="SUPFAM" id="SSF49899">
    <property type="entry name" value="Concanavalin A-like lectins/glucanases"/>
    <property type="match status" value="1"/>
</dbReference>
<organism evidence="3 4">
    <name type="scientific">Nonlabens ulvanivorans</name>
    <name type="common">Persicivirga ulvanivorans</name>
    <dbReference type="NCBI Taxonomy" id="906888"/>
    <lineage>
        <taxon>Bacteria</taxon>
        <taxon>Pseudomonadati</taxon>
        <taxon>Bacteroidota</taxon>
        <taxon>Flavobacteriia</taxon>
        <taxon>Flavobacteriales</taxon>
        <taxon>Flavobacteriaceae</taxon>
        <taxon>Nonlabens</taxon>
    </lineage>
</organism>
<feature type="chain" id="PRO_5001756536" description="LamG-like jellyroll fold domain-containing protein" evidence="2">
    <location>
        <begin position="20"/>
        <end position="399"/>
    </location>
</feature>
<protein>
    <recommendedName>
        <fullName evidence="5">LamG-like jellyroll fold domain-containing protein</fullName>
    </recommendedName>
</protein>
<gene>
    <name evidence="3" type="ORF">JCM19296_121</name>
</gene>
<name>A0A081D6J7_NONUL</name>
<dbReference type="InterPro" id="IPR013320">
    <property type="entry name" value="ConA-like_dom_sf"/>
</dbReference>
<dbReference type="Gene3D" id="2.60.120.200">
    <property type="match status" value="1"/>
</dbReference>
<evidence type="ECO:0000256" key="2">
    <source>
        <dbReference type="SAM" id="SignalP"/>
    </source>
</evidence>
<dbReference type="InterPro" id="IPR026444">
    <property type="entry name" value="Secre_tail"/>
</dbReference>
<comment type="caution">
    <text evidence="3">The sequence shown here is derived from an EMBL/GenBank/DDBJ whole genome shotgun (WGS) entry which is preliminary data.</text>
</comment>
<keyword evidence="1 2" id="KW-0732">Signal</keyword>
<evidence type="ECO:0000256" key="1">
    <source>
        <dbReference type="ARBA" id="ARBA00022729"/>
    </source>
</evidence>
<dbReference type="GO" id="GO:0004553">
    <property type="term" value="F:hydrolase activity, hydrolyzing O-glycosyl compounds"/>
    <property type="evidence" value="ECO:0007669"/>
    <property type="project" value="UniProtKB-ARBA"/>
</dbReference>
<evidence type="ECO:0000313" key="3">
    <source>
        <dbReference type="EMBL" id="GAK74543.1"/>
    </source>
</evidence>
<evidence type="ECO:0008006" key="5">
    <source>
        <dbReference type="Google" id="ProtNLM"/>
    </source>
</evidence>